<gene>
    <name evidence="1" type="ORF">L6164_004867</name>
</gene>
<sequence length="301" mass="33700">MELNSLELKVCYCKDLKAFNFFQKLTLYALVSIVRDDPKRKLNEKQQQRTQTDRDADGDGNNPEWYHEMRFDLGWVSFHDCDHLFLHFEFRHDGLLLGDKLIGETRVPLKDLIQDCAGIVRFVNYEVRNGDGKPNGVVNFSYKVNGNGVAANQSGDFLEGKITGYPVVPAAQETELVQYPNATNYDYSPNQSQIQYPRLEIDSSPCGIVYPPLAIPVNATEEGYPSPSSFAPPPVVSSPSSAGYNYYYPPAFSPRNLTAAPPFGSPPPPPYWFPPPPPPHMMSGAGYHPPPCPNFPEAPRW</sequence>
<proteinExistence type="predicted"/>
<protein>
    <submittedName>
        <fullName evidence="1">Uncharacterized protein</fullName>
    </submittedName>
</protein>
<keyword evidence="2" id="KW-1185">Reference proteome</keyword>
<name>A0ACB9PQX5_BAUVA</name>
<dbReference type="EMBL" id="CM039428">
    <property type="protein sequence ID" value="KAI4350409.1"/>
    <property type="molecule type" value="Genomic_DNA"/>
</dbReference>
<comment type="caution">
    <text evidence="1">The sequence shown here is derived from an EMBL/GenBank/DDBJ whole genome shotgun (WGS) entry which is preliminary data.</text>
</comment>
<evidence type="ECO:0000313" key="2">
    <source>
        <dbReference type="Proteomes" id="UP000828941"/>
    </source>
</evidence>
<accession>A0ACB9PQX5</accession>
<organism evidence="1 2">
    <name type="scientific">Bauhinia variegata</name>
    <name type="common">Purple orchid tree</name>
    <name type="synonym">Phanera variegata</name>
    <dbReference type="NCBI Taxonomy" id="167791"/>
    <lineage>
        <taxon>Eukaryota</taxon>
        <taxon>Viridiplantae</taxon>
        <taxon>Streptophyta</taxon>
        <taxon>Embryophyta</taxon>
        <taxon>Tracheophyta</taxon>
        <taxon>Spermatophyta</taxon>
        <taxon>Magnoliopsida</taxon>
        <taxon>eudicotyledons</taxon>
        <taxon>Gunneridae</taxon>
        <taxon>Pentapetalae</taxon>
        <taxon>rosids</taxon>
        <taxon>fabids</taxon>
        <taxon>Fabales</taxon>
        <taxon>Fabaceae</taxon>
        <taxon>Cercidoideae</taxon>
        <taxon>Cercideae</taxon>
        <taxon>Bauhiniinae</taxon>
        <taxon>Bauhinia</taxon>
    </lineage>
</organism>
<dbReference type="Proteomes" id="UP000828941">
    <property type="component" value="Chromosome 3"/>
</dbReference>
<evidence type="ECO:0000313" key="1">
    <source>
        <dbReference type="EMBL" id="KAI4350409.1"/>
    </source>
</evidence>
<reference evidence="1 2" key="1">
    <citation type="journal article" date="2022" name="DNA Res.">
        <title>Chromosomal-level genome assembly of the orchid tree Bauhinia variegata (Leguminosae; Cercidoideae) supports the allotetraploid origin hypothesis of Bauhinia.</title>
        <authorList>
            <person name="Zhong Y."/>
            <person name="Chen Y."/>
            <person name="Zheng D."/>
            <person name="Pang J."/>
            <person name="Liu Y."/>
            <person name="Luo S."/>
            <person name="Meng S."/>
            <person name="Qian L."/>
            <person name="Wei D."/>
            <person name="Dai S."/>
            <person name="Zhou R."/>
        </authorList>
    </citation>
    <scope>NUCLEOTIDE SEQUENCE [LARGE SCALE GENOMIC DNA]</scope>
    <source>
        <strain evidence="1">BV-YZ2020</strain>
    </source>
</reference>